<organism evidence="8 9">
    <name type="scientific">Candidatus Nephthysia bennettiae</name>
    <dbReference type="NCBI Taxonomy" id="3127016"/>
    <lineage>
        <taxon>Bacteria</taxon>
        <taxon>Bacillati</taxon>
        <taxon>Candidatus Dormiibacterota</taxon>
        <taxon>Candidatus Dormibacteria</taxon>
        <taxon>Candidatus Dormibacterales</taxon>
        <taxon>Candidatus Dormibacteraceae</taxon>
        <taxon>Candidatus Nephthysia</taxon>
    </lineage>
</organism>
<comment type="similarity">
    <text evidence="1">Belongs to the transposase 7 family.</text>
</comment>
<evidence type="ECO:0000259" key="6">
    <source>
        <dbReference type="Pfam" id="PF01526"/>
    </source>
</evidence>
<dbReference type="InterPro" id="IPR025296">
    <property type="entry name" value="DUF4158"/>
</dbReference>
<dbReference type="InterPro" id="IPR047653">
    <property type="entry name" value="Tn3-like_transpos"/>
</dbReference>
<dbReference type="AlphaFoldDB" id="A0A934K5J9"/>
<protein>
    <submittedName>
        <fullName evidence="8">Tn3 family transposase</fullName>
    </submittedName>
</protein>
<dbReference type="Pfam" id="PF01526">
    <property type="entry name" value="DDE_Tnp_Tn3"/>
    <property type="match status" value="1"/>
</dbReference>
<dbReference type="NCBIfam" id="NF033527">
    <property type="entry name" value="transpos_Tn3"/>
    <property type="match status" value="1"/>
</dbReference>
<comment type="caution">
    <text evidence="8">The sequence shown here is derived from an EMBL/GenBank/DDBJ whole genome shotgun (WGS) entry which is preliminary data.</text>
</comment>
<dbReference type="RefSeq" id="WP_338204298.1">
    <property type="nucleotide sequence ID" value="NZ_JAEKNR010000208.1"/>
</dbReference>
<sequence>MAEQLCIADPSCFARYGERLPTQHEHAREIRREYGYRDYSDAIEELRDFLTARAWTTNDSVRLLFDRATAWMFDRKVLLPGATRLAKLVASVRADTAERLWRNIAGGVPLDLRDRLWGLLEVESGTRFSTLERLRTAPARVSGPEMVRALERAAEVAAVGVGMIDVSSVPASRLEALARYGMAAKAPALRDLTEPRRTATLVAAVQSMDRVAVDDALDLFDVLMASRLLARAERESARERLRTLPRFTRASAKLAAAIRVLLDATDARDELSVAQVWVEIERVVPRAEVAAALVAVLELVPAAVEEEDDVWRAELVKRYATVRPFLPLLSEVLVFGAAEPGQRILDAVRRLPELVGRKRVRAEEASRELVTGVWRRLVFENPDLEAGLVDHRAYAFCVLEQLHRTLRRRDVFAMRSERWADPRAQLLSGEIWSQARSEILAGLGLTEQPDAHLAELATALDAEYRAVAGRLPENGALEVVAGGDRIQLERLGAEPEPVSLTGLRSLVTRMLPRVDLPELLLEAHDWTGYLHEFTHISGAGARIDDLPLSVAAVLVAEACNIGVRPVVKPGVAALTRDRLSHVDQSYVRSETIAAANTRLLGAQAGIGLASAWGGGLVASVDGLRFVVPVATINAGPNPRYFGVRRGVTWLNAVNDRYSGLGAVVVPGTVRDSLYLLDTLLSVDAEYRPEVVVTDTAGYSDMVFGLFRLLGYQFSPRLRDLSDTRFWRIDRGADYGPLNALARSHINLGRIRENWPDMLRVAGSLVTGAVRAYDLLRMLARDGRPSALGQAFAEYGRIAKTLHLLAYVDVDDAYRRQIGAQLNIQESRHQLARRIFHGHRGELRQRYREGQEDQLSALGLVLNAVVLWNTRYMDLALTELRARGVEILEADVARLSPLGFRHINFLGRYAFTPPEPGRLRPLRNPERADEECDDEAVA</sequence>
<keyword evidence="2" id="KW-0815">Transposition</keyword>
<feature type="domain" description="Tn3 transposase DDE" evidence="6">
    <location>
        <begin position="518"/>
        <end position="908"/>
    </location>
</feature>
<gene>
    <name evidence="8" type="ORF">JF922_20605</name>
</gene>
<evidence type="ECO:0000256" key="3">
    <source>
        <dbReference type="ARBA" id="ARBA00023125"/>
    </source>
</evidence>
<feature type="region of interest" description="Disordered" evidence="5">
    <location>
        <begin position="915"/>
        <end position="937"/>
    </location>
</feature>
<keyword evidence="3" id="KW-0238">DNA-binding</keyword>
<evidence type="ECO:0000259" key="7">
    <source>
        <dbReference type="Pfam" id="PF13700"/>
    </source>
</evidence>
<dbReference type="EMBL" id="JAEKNR010000208">
    <property type="protein sequence ID" value="MBJ7600459.1"/>
    <property type="molecule type" value="Genomic_DNA"/>
</dbReference>
<dbReference type="InterPro" id="IPR002513">
    <property type="entry name" value="Tn3_Tnp_DDE_dom"/>
</dbReference>
<feature type="compositionally biased region" description="Acidic residues" evidence="5">
    <location>
        <begin position="927"/>
        <end position="937"/>
    </location>
</feature>
<dbReference type="Proteomes" id="UP000612893">
    <property type="component" value="Unassembled WGS sequence"/>
</dbReference>
<feature type="domain" description="DUF4158" evidence="7">
    <location>
        <begin position="2"/>
        <end position="92"/>
    </location>
</feature>
<name>A0A934K5J9_9BACT</name>
<evidence type="ECO:0000256" key="1">
    <source>
        <dbReference type="ARBA" id="ARBA00009402"/>
    </source>
</evidence>
<proteinExistence type="inferred from homology"/>
<dbReference type="Pfam" id="PF13700">
    <property type="entry name" value="DUF4158"/>
    <property type="match status" value="1"/>
</dbReference>
<evidence type="ECO:0000256" key="5">
    <source>
        <dbReference type="SAM" id="MobiDB-lite"/>
    </source>
</evidence>
<dbReference type="GO" id="GO:0003677">
    <property type="term" value="F:DNA binding"/>
    <property type="evidence" value="ECO:0007669"/>
    <property type="project" value="UniProtKB-KW"/>
</dbReference>
<evidence type="ECO:0000313" key="8">
    <source>
        <dbReference type="EMBL" id="MBJ7600459.1"/>
    </source>
</evidence>
<dbReference type="GO" id="GO:0006313">
    <property type="term" value="P:DNA transposition"/>
    <property type="evidence" value="ECO:0007669"/>
    <property type="project" value="InterPro"/>
</dbReference>
<evidence type="ECO:0000256" key="2">
    <source>
        <dbReference type="ARBA" id="ARBA00022578"/>
    </source>
</evidence>
<reference evidence="8" key="1">
    <citation type="submission" date="2020-10" db="EMBL/GenBank/DDBJ databases">
        <title>Ca. Dormibacterota MAGs.</title>
        <authorList>
            <person name="Montgomery K."/>
        </authorList>
    </citation>
    <scope>NUCLEOTIDE SEQUENCE [LARGE SCALE GENOMIC DNA]</scope>
    <source>
        <strain evidence="8">SC8812_S17_10</strain>
    </source>
</reference>
<evidence type="ECO:0000256" key="4">
    <source>
        <dbReference type="ARBA" id="ARBA00023172"/>
    </source>
</evidence>
<keyword evidence="9" id="KW-1185">Reference proteome</keyword>
<accession>A0A934K5J9</accession>
<evidence type="ECO:0000313" key="9">
    <source>
        <dbReference type="Proteomes" id="UP000612893"/>
    </source>
</evidence>
<keyword evidence="4" id="KW-0233">DNA recombination</keyword>
<dbReference type="GO" id="GO:0004803">
    <property type="term" value="F:transposase activity"/>
    <property type="evidence" value="ECO:0007669"/>
    <property type="project" value="InterPro"/>
</dbReference>